<keyword evidence="4" id="KW-0238">DNA-binding</keyword>
<dbReference type="Pfam" id="PF13518">
    <property type="entry name" value="HTH_28"/>
    <property type="match status" value="1"/>
</dbReference>
<dbReference type="Proteomes" id="UP000747542">
    <property type="component" value="Unassembled WGS sequence"/>
</dbReference>
<dbReference type="SUPFAM" id="SSF46689">
    <property type="entry name" value="Homeodomain-like"/>
    <property type="match status" value="1"/>
</dbReference>
<dbReference type="GO" id="GO:0005634">
    <property type="term" value="C:nucleus"/>
    <property type="evidence" value="ECO:0007669"/>
    <property type="project" value="UniProtKB-SubCell"/>
</dbReference>
<accession>A0A8J5JWE4</accession>
<keyword evidence="4" id="KW-0371">Homeobox</keyword>
<feature type="domain" description="Insertion element IS150 protein InsJ-like helix-turn-helix" evidence="2">
    <location>
        <begin position="15"/>
        <end position="54"/>
    </location>
</feature>
<dbReference type="Gene3D" id="1.10.10.10">
    <property type="entry name" value="Winged helix-like DNA-binding domain superfamily/Winged helix DNA-binding domain"/>
    <property type="match status" value="1"/>
</dbReference>
<reference evidence="4" key="1">
    <citation type="journal article" date="2021" name="Sci. Adv.">
        <title>The American lobster genome reveals insights on longevity, neural, and immune adaptations.</title>
        <authorList>
            <person name="Polinski J.M."/>
            <person name="Zimin A.V."/>
            <person name="Clark K.F."/>
            <person name="Kohn A.B."/>
            <person name="Sadowski N."/>
            <person name="Timp W."/>
            <person name="Ptitsyn A."/>
            <person name="Khanna P."/>
            <person name="Romanova D.Y."/>
            <person name="Williams P."/>
            <person name="Greenwood S.J."/>
            <person name="Moroz L.L."/>
            <person name="Walt D.R."/>
            <person name="Bodnar A.G."/>
        </authorList>
    </citation>
    <scope>NUCLEOTIDE SEQUENCE</scope>
    <source>
        <strain evidence="4">GMGI-L3</strain>
    </source>
</reference>
<evidence type="ECO:0000313" key="4">
    <source>
        <dbReference type="EMBL" id="KAG7162433.1"/>
    </source>
</evidence>
<dbReference type="GO" id="GO:0003677">
    <property type="term" value="F:DNA binding"/>
    <property type="evidence" value="ECO:0007669"/>
    <property type="project" value="UniProtKB-KW"/>
</dbReference>
<dbReference type="AlphaFoldDB" id="A0A8J5JWE4"/>
<evidence type="ECO:0000313" key="3">
    <source>
        <dbReference type="EMBL" id="KAG7162366.1"/>
    </source>
</evidence>
<gene>
    <name evidence="4" type="primary">HTH23-L5</name>
    <name evidence="3" type="synonym">HTH23-L4</name>
    <name evidence="5" type="synonym">HTH23-L6</name>
    <name evidence="3" type="ORF">Hamer_G007884</name>
    <name evidence="4" type="ORF">Hamer_G007971</name>
    <name evidence="5" type="ORF">Hamer_G027563</name>
</gene>
<dbReference type="InterPro" id="IPR055247">
    <property type="entry name" value="InsJ-like_HTH"/>
</dbReference>
<evidence type="ECO:0000313" key="6">
    <source>
        <dbReference type="Proteomes" id="UP000747542"/>
    </source>
</evidence>
<dbReference type="EMBL" id="JAHLQT010027705">
    <property type="protein sequence ID" value="KAG7162433.1"/>
    <property type="molecule type" value="Genomic_DNA"/>
</dbReference>
<name>A0A8J5JWE4_HOMAM</name>
<keyword evidence="6" id="KW-1185">Reference proteome</keyword>
<sequence>MEKRPTCSPFVTAYRGKIVCLWISGMSARKISQEIGISITTVYRWIRRWQREGTIQARPYHGEPLPTSWGHNTTISSSTPTQPLTLSACVFDSHHPYCNGSVEDPYFWGSEQH</sequence>
<dbReference type="InterPro" id="IPR009057">
    <property type="entry name" value="Homeodomain-like_sf"/>
</dbReference>
<proteinExistence type="predicted"/>
<comment type="subcellular location">
    <subcellularLocation>
        <location evidence="1">Nucleus</location>
    </subcellularLocation>
</comment>
<dbReference type="EMBL" id="JAHLQT010027705">
    <property type="protein sequence ID" value="KAG7162366.1"/>
    <property type="molecule type" value="Genomic_DNA"/>
</dbReference>
<evidence type="ECO:0000256" key="1">
    <source>
        <dbReference type="ARBA" id="ARBA00004123"/>
    </source>
</evidence>
<evidence type="ECO:0000259" key="2">
    <source>
        <dbReference type="Pfam" id="PF13518"/>
    </source>
</evidence>
<protein>
    <submittedName>
        <fullName evidence="3">Putative homeodomain-like HTH_23 containing protein 4</fullName>
    </submittedName>
    <submittedName>
        <fullName evidence="4">Putative homeodomain-like HTH_23 containing protein 5</fullName>
    </submittedName>
    <submittedName>
        <fullName evidence="5">Putative homeodomain-like HTH_23 containing protein 6</fullName>
    </submittedName>
</protein>
<dbReference type="EMBL" id="JAHLQT010027612">
    <property type="protein sequence ID" value="KAG7162602.1"/>
    <property type="molecule type" value="Genomic_DNA"/>
</dbReference>
<evidence type="ECO:0000313" key="5">
    <source>
        <dbReference type="EMBL" id="KAG7162602.1"/>
    </source>
</evidence>
<dbReference type="InterPro" id="IPR036388">
    <property type="entry name" value="WH-like_DNA-bd_sf"/>
</dbReference>
<organism evidence="4 6">
    <name type="scientific">Homarus americanus</name>
    <name type="common">American lobster</name>
    <dbReference type="NCBI Taxonomy" id="6706"/>
    <lineage>
        <taxon>Eukaryota</taxon>
        <taxon>Metazoa</taxon>
        <taxon>Ecdysozoa</taxon>
        <taxon>Arthropoda</taxon>
        <taxon>Crustacea</taxon>
        <taxon>Multicrustacea</taxon>
        <taxon>Malacostraca</taxon>
        <taxon>Eumalacostraca</taxon>
        <taxon>Eucarida</taxon>
        <taxon>Decapoda</taxon>
        <taxon>Pleocyemata</taxon>
        <taxon>Astacidea</taxon>
        <taxon>Nephropoidea</taxon>
        <taxon>Nephropidae</taxon>
        <taxon>Homarus</taxon>
    </lineage>
</organism>
<comment type="caution">
    <text evidence="4">The sequence shown here is derived from an EMBL/GenBank/DDBJ whole genome shotgun (WGS) entry which is preliminary data.</text>
</comment>